<keyword evidence="3" id="KW-1185">Reference proteome</keyword>
<feature type="region of interest" description="Disordered" evidence="1">
    <location>
        <begin position="202"/>
        <end position="285"/>
    </location>
</feature>
<feature type="compositionally biased region" description="Low complexity" evidence="1">
    <location>
        <begin position="227"/>
        <end position="237"/>
    </location>
</feature>
<evidence type="ECO:0000313" key="2">
    <source>
        <dbReference type="EMBL" id="SGY40832.1"/>
    </source>
</evidence>
<feature type="region of interest" description="Disordered" evidence="1">
    <location>
        <begin position="365"/>
        <end position="386"/>
    </location>
</feature>
<reference evidence="2 3" key="1">
    <citation type="submission" date="2016-11" db="EMBL/GenBank/DDBJ databases">
        <authorList>
            <person name="Jaros S."/>
            <person name="Januszkiewicz K."/>
            <person name="Wedrychowicz H."/>
        </authorList>
    </citation>
    <scope>NUCLEOTIDE SEQUENCE [LARGE SCALE GENOMIC DNA]</scope>
</reference>
<protein>
    <submittedName>
        <fullName evidence="2">BQ5605_C003g02429 protein</fullName>
    </submittedName>
</protein>
<feature type="compositionally biased region" description="Pro residues" evidence="1">
    <location>
        <begin position="265"/>
        <end position="280"/>
    </location>
</feature>
<dbReference type="AlphaFoldDB" id="A0A2X0MW42"/>
<name>A0A2X0MW42_9BASI</name>
<sequence length="430" mass="46908">MTPDQQLVIDSFVDQRRQLSIDPSPNAQSILSNSQSSIPLPPTTFNPCTTACTSASTSRALSTTEIADTATTSSDIFDLTRAKLERAAQGHLTGRRGPNGLRELVLLSNVFGRTIPAQRSPQVDAEQQRLQLELTRKQEEERWLNSVLDEMLEDPDDEDDDFVAIYVADPNVSDSGFLEQDPHAFVADQGGGRDEVTFDLDREKQKKPLLKPHTAKRPAAANDDESNLSLEGLSLSPPRSPPIDLPLIASSRPLTLEEDYSSSPPFDPPPLTPDSTPPGPGAASDLLATSTESFAEIDSFQWVSDRSNARSLLALDLSRLTVAAPKPPLSPKPHKPFPEKLFFLHPRSEFSSIHVPPLSSSSLWGNSDVVSRPPRSSSVPARLPPSPPSFTSYRTTGIVKSFYDCIDFGISGYPLPLSFTAAEEPMPTRE</sequence>
<gene>
    <name evidence="2" type="primary">BQ5605_C003g02429</name>
    <name evidence="2" type="ORF">BQ5605_C003G02429</name>
</gene>
<proteinExistence type="predicted"/>
<feature type="compositionally biased region" description="Low complexity" evidence="1">
    <location>
        <begin position="365"/>
        <end position="381"/>
    </location>
</feature>
<dbReference type="Proteomes" id="UP000249464">
    <property type="component" value="Unassembled WGS sequence"/>
</dbReference>
<feature type="compositionally biased region" description="Basic residues" evidence="1">
    <location>
        <begin position="207"/>
        <end position="216"/>
    </location>
</feature>
<accession>A0A2X0MW42</accession>
<evidence type="ECO:0000313" key="3">
    <source>
        <dbReference type="Proteomes" id="UP000249464"/>
    </source>
</evidence>
<dbReference type="EMBL" id="FQNC01000042">
    <property type="protein sequence ID" value="SGY40832.1"/>
    <property type="molecule type" value="Genomic_DNA"/>
</dbReference>
<evidence type="ECO:0000256" key="1">
    <source>
        <dbReference type="SAM" id="MobiDB-lite"/>
    </source>
</evidence>
<organism evidence="2 3">
    <name type="scientific">Microbotryum silenes-dioicae</name>
    <dbReference type="NCBI Taxonomy" id="796604"/>
    <lineage>
        <taxon>Eukaryota</taxon>
        <taxon>Fungi</taxon>
        <taxon>Dikarya</taxon>
        <taxon>Basidiomycota</taxon>
        <taxon>Pucciniomycotina</taxon>
        <taxon>Microbotryomycetes</taxon>
        <taxon>Microbotryales</taxon>
        <taxon>Microbotryaceae</taxon>
        <taxon>Microbotryum</taxon>
    </lineage>
</organism>